<evidence type="ECO:0000256" key="4">
    <source>
        <dbReference type="ARBA" id="ARBA00022741"/>
    </source>
</evidence>
<dbReference type="SUPFAM" id="SSF88697">
    <property type="entry name" value="PUA domain-like"/>
    <property type="match status" value="1"/>
</dbReference>
<evidence type="ECO:0000256" key="7">
    <source>
        <dbReference type="ARBA" id="ARBA00049370"/>
    </source>
</evidence>
<dbReference type="Pfam" id="PF01747">
    <property type="entry name" value="ATP-sulfurylase"/>
    <property type="match status" value="1"/>
</dbReference>
<proteinExistence type="inferred from homology"/>
<dbReference type="Gene3D" id="3.10.400.10">
    <property type="entry name" value="Sulfate adenylyltransferase"/>
    <property type="match status" value="1"/>
</dbReference>
<dbReference type="GO" id="GO:0000103">
    <property type="term" value="P:sulfate assimilation"/>
    <property type="evidence" value="ECO:0007669"/>
    <property type="project" value="UniProtKB-UniRule"/>
</dbReference>
<evidence type="ECO:0000259" key="9">
    <source>
        <dbReference type="Pfam" id="PF01747"/>
    </source>
</evidence>
<comment type="similarity">
    <text evidence="6 8">Belongs to the sulfate adenylyltransferase family.</text>
</comment>
<evidence type="ECO:0000256" key="2">
    <source>
        <dbReference type="ARBA" id="ARBA00022679"/>
    </source>
</evidence>
<sequence length="406" mass="45404">MAGLVPPHGGGDLKPLLLSGAELQQEMEKAKTLEKVMMSSRETGDLIMMGIGAFTPLDGFMNKADWQGVVDEYTMSNGVFWPIPITLSTSKEQAAGLKEGQEVALIDTDSGELMGSMTVTETYEIDKVHECKQVFRTDDMEGHPGVQKVMAQGDVNVAGNVKVFSESYFPKMFEGVYMRPAETRAAFEERGWSTVAALQLRNPMHRSHEYLAKIAVEVTDGVLIHQLVGKLKAGDIPAEVRVKAIDKLVELYFVNNTVIQAGYPMEMRYAGPREALLHATFRQNYGCSHLLVGRDHAGVGEYYGPFDAHHIFDEIPKGALLTQPLKIDWTFYCTKCDGMASMRTCPHGKEDRMLLSGTKLRSMLSQNEDVPDHFSRPEVLEILREYYEGLEERVEVKLHKYSEGEK</sequence>
<evidence type="ECO:0000256" key="3">
    <source>
        <dbReference type="ARBA" id="ARBA00022695"/>
    </source>
</evidence>
<dbReference type="Gene3D" id="3.40.50.620">
    <property type="entry name" value="HUPs"/>
    <property type="match status" value="1"/>
</dbReference>
<feature type="domain" description="Sulphate adenylyltransferase catalytic" evidence="9">
    <location>
        <begin position="176"/>
        <end position="386"/>
    </location>
</feature>
<evidence type="ECO:0000259" key="10">
    <source>
        <dbReference type="Pfam" id="PF14306"/>
    </source>
</evidence>
<dbReference type="Pfam" id="PF14306">
    <property type="entry name" value="PUA_2"/>
    <property type="match status" value="1"/>
</dbReference>
<dbReference type="InterPro" id="IPR015947">
    <property type="entry name" value="PUA-like_sf"/>
</dbReference>
<dbReference type="InterPro" id="IPR020792">
    <property type="entry name" value="SO4_adenylyltransferase_pro"/>
</dbReference>
<keyword evidence="3 8" id="KW-0548">Nucleotidyltransferase</keyword>
<reference evidence="11 12" key="1">
    <citation type="journal article" date="2016" name="Nat. Commun.">
        <title>Thousands of microbial genomes shed light on interconnected biogeochemical processes in an aquifer system.</title>
        <authorList>
            <person name="Anantharaman K."/>
            <person name="Brown C.T."/>
            <person name="Hug L.A."/>
            <person name="Sharon I."/>
            <person name="Castelle C.J."/>
            <person name="Probst A.J."/>
            <person name="Thomas B.C."/>
            <person name="Singh A."/>
            <person name="Wilkins M.J."/>
            <person name="Karaoz U."/>
            <person name="Brodie E.L."/>
            <person name="Williams K.H."/>
            <person name="Hubbard S.S."/>
            <person name="Banfield J.F."/>
        </authorList>
    </citation>
    <scope>NUCLEOTIDE SEQUENCE [LARGE SCALE GENOMIC DNA]</scope>
</reference>
<feature type="domain" description="ATP-sulfurylase PUA-like" evidence="10">
    <location>
        <begin position="6"/>
        <end position="165"/>
    </location>
</feature>
<accession>A0A1F2UMZ4</accession>
<comment type="caution">
    <text evidence="11">The sequence shown here is derived from an EMBL/GenBank/DDBJ whole genome shotgun (WGS) entry which is preliminary data.</text>
</comment>
<evidence type="ECO:0000256" key="5">
    <source>
        <dbReference type="ARBA" id="ARBA00022840"/>
    </source>
</evidence>
<comment type="pathway">
    <text evidence="1 8">Sulfur metabolism; hydrogen sulfide biosynthesis; sulfite from sulfate: step 1/3.</text>
</comment>
<dbReference type="EC" id="2.7.7.4" evidence="8"/>
<comment type="catalytic activity">
    <reaction evidence="7 8">
        <text>sulfate + ATP + H(+) = adenosine 5'-phosphosulfate + diphosphate</text>
        <dbReference type="Rhea" id="RHEA:18133"/>
        <dbReference type="ChEBI" id="CHEBI:15378"/>
        <dbReference type="ChEBI" id="CHEBI:16189"/>
        <dbReference type="ChEBI" id="CHEBI:30616"/>
        <dbReference type="ChEBI" id="CHEBI:33019"/>
        <dbReference type="ChEBI" id="CHEBI:58243"/>
        <dbReference type="EC" id="2.7.7.4"/>
    </reaction>
</comment>
<organism evidence="11 12">
    <name type="scientific">Candidatus Aquicultor primus</name>
    <dbReference type="NCBI Taxonomy" id="1797195"/>
    <lineage>
        <taxon>Bacteria</taxon>
        <taxon>Bacillati</taxon>
        <taxon>Actinomycetota</taxon>
        <taxon>Candidatus Aquicultoria</taxon>
        <taxon>Candidatus Aquicultorales</taxon>
        <taxon>Candidatus Aquicultoraceae</taxon>
        <taxon>Candidatus Aquicultor</taxon>
    </lineage>
</organism>
<dbReference type="InterPro" id="IPR014729">
    <property type="entry name" value="Rossmann-like_a/b/a_fold"/>
</dbReference>
<dbReference type="Proteomes" id="UP000178086">
    <property type="component" value="Unassembled WGS sequence"/>
</dbReference>
<dbReference type="AlphaFoldDB" id="A0A1F2UMZ4"/>
<dbReference type="GO" id="GO:0070814">
    <property type="term" value="P:hydrogen sulfide biosynthetic process"/>
    <property type="evidence" value="ECO:0007669"/>
    <property type="project" value="UniProtKB-UniRule"/>
</dbReference>
<evidence type="ECO:0000256" key="8">
    <source>
        <dbReference type="HAMAP-Rule" id="MF_00066"/>
    </source>
</evidence>
<evidence type="ECO:0000313" key="12">
    <source>
        <dbReference type="Proteomes" id="UP000178086"/>
    </source>
</evidence>
<dbReference type="PANTHER" id="PTHR43509:SF1">
    <property type="entry name" value="SULFATE ADENYLYLTRANSFERASE"/>
    <property type="match status" value="1"/>
</dbReference>
<dbReference type="GO" id="GO:0005524">
    <property type="term" value="F:ATP binding"/>
    <property type="evidence" value="ECO:0007669"/>
    <property type="project" value="UniProtKB-KW"/>
</dbReference>
<dbReference type="InterPro" id="IPR002650">
    <property type="entry name" value="Sulphate_adenylyltransferase"/>
</dbReference>
<evidence type="ECO:0000256" key="1">
    <source>
        <dbReference type="ARBA" id="ARBA00005048"/>
    </source>
</evidence>
<keyword evidence="2 8" id="KW-0808">Transferase</keyword>
<dbReference type="HAMAP" id="MF_00066">
    <property type="entry name" value="Sulf_adenylyltr"/>
    <property type="match status" value="1"/>
</dbReference>
<dbReference type="GO" id="GO:0004781">
    <property type="term" value="F:sulfate adenylyltransferase (ATP) activity"/>
    <property type="evidence" value="ECO:0007669"/>
    <property type="project" value="UniProtKB-UniRule"/>
</dbReference>
<dbReference type="EMBL" id="MELI01000098">
    <property type="protein sequence ID" value="OFW32365.1"/>
    <property type="molecule type" value="Genomic_DNA"/>
</dbReference>
<dbReference type="CDD" id="cd00517">
    <property type="entry name" value="ATPS"/>
    <property type="match status" value="1"/>
</dbReference>
<evidence type="ECO:0000313" key="11">
    <source>
        <dbReference type="EMBL" id="OFW32365.1"/>
    </source>
</evidence>
<keyword evidence="4 8" id="KW-0547">Nucleotide-binding</keyword>
<dbReference type="InterPro" id="IPR025980">
    <property type="entry name" value="ATP-Sase_PUA-like_dom"/>
</dbReference>
<dbReference type="NCBIfam" id="NF003166">
    <property type="entry name" value="PRK04149.1"/>
    <property type="match status" value="1"/>
</dbReference>
<dbReference type="NCBIfam" id="TIGR00339">
    <property type="entry name" value="sopT"/>
    <property type="match status" value="1"/>
</dbReference>
<protein>
    <recommendedName>
        <fullName evidence="8">Sulfate adenylyltransferase</fullName>
        <ecNumber evidence="8">2.7.7.4</ecNumber>
    </recommendedName>
    <alternativeName>
        <fullName evidence="8">ATP-sulfurylase</fullName>
    </alternativeName>
    <alternativeName>
        <fullName evidence="8">Sulfate adenylate transferase</fullName>
        <shortName evidence="8">SAT</shortName>
    </alternativeName>
</protein>
<keyword evidence="5 8" id="KW-0067">ATP-binding</keyword>
<dbReference type="SUPFAM" id="SSF52374">
    <property type="entry name" value="Nucleotidylyl transferase"/>
    <property type="match status" value="1"/>
</dbReference>
<dbReference type="UniPathway" id="UPA00140">
    <property type="reaction ID" value="UER00204"/>
</dbReference>
<dbReference type="InterPro" id="IPR024951">
    <property type="entry name" value="Sulfurylase_cat_dom"/>
</dbReference>
<evidence type="ECO:0000256" key="6">
    <source>
        <dbReference type="ARBA" id="ARBA00037980"/>
    </source>
</evidence>
<dbReference type="PANTHER" id="PTHR43509">
    <property type="match status" value="1"/>
</dbReference>
<gene>
    <name evidence="8" type="primary">sat</name>
    <name evidence="11" type="ORF">A2074_01905</name>
</gene>
<name>A0A1F2UMZ4_9ACTN</name>